<protein>
    <submittedName>
        <fullName evidence="1">Uncharacterized protein</fullName>
    </submittedName>
</protein>
<organism evidence="1 2">
    <name type="scientific">Nesidiocoris tenuis</name>
    <dbReference type="NCBI Taxonomy" id="355587"/>
    <lineage>
        <taxon>Eukaryota</taxon>
        <taxon>Metazoa</taxon>
        <taxon>Ecdysozoa</taxon>
        <taxon>Arthropoda</taxon>
        <taxon>Hexapoda</taxon>
        <taxon>Insecta</taxon>
        <taxon>Pterygota</taxon>
        <taxon>Neoptera</taxon>
        <taxon>Paraneoptera</taxon>
        <taxon>Hemiptera</taxon>
        <taxon>Heteroptera</taxon>
        <taxon>Panheteroptera</taxon>
        <taxon>Cimicomorpha</taxon>
        <taxon>Miridae</taxon>
        <taxon>Dicyphina</taxon>
        <taxon>Nesidiocoris</taxon>
    </lineage>
</organism>
<dbReference type="Proteomes" id="UP000479000">
    <property type="component" value="Unassembled WGS sequence"/>
</dbReference>
<evidence type="ECO:0000313" key="2">
    <source>
        <dbReference type="Proteomes" id="UP000479000"/>
    </source>
</evidence>
<dbReference type="AlphaFoldDB" id="A0A6H5GVM0"/>
<name>A0A6H5GVM0_9HEMI</name>
<accession>A0A6H5GVM0</accession>
<reference evidence="1 2" key="1">
    <citation type="submission" date="2020-02" db="EMBL/GenBank/DDBJ databases">
        <authorList>
            <person name="Ferguson B K."/>
        </authorList>
    </citation>
    <scope>NUCLEOTIDE SEQUENCE [LARGE SCALE GENOMIC DNA]</scope>
</reference>
<keyword evidence="2" id="KW-1185">Reference proteome</keyword>
<evidence type="ECO:0000313" key="1">
    <source>
        <dbReference type="EMBL" id="CAB0007016.1"/>
    </source>
</evidence>
<dbReference type="EMBL" id="CADCXU010018594">
    <property type="protein sequence ID" value="CAB0007016.1"/>
    <property type="molecule type" value="Genomic_DNA"/>
</dbReference>
<sequence length="75" mass="8164">MRQPASRHPVASRLDWKGVLKIHISPVTPTRDKSRGNISSSFPCDNGKTRPACLTIVGLGSRPRNALRGTEDANN</sequence>
<gene>
    <name evidence="1" type="ORF">NTEN_LOCUS12425</name>
</gene>
<proteinExistence type="predicted"/>